<feature type="region of interest" description="Disordered" evidence="1">
    <location>
        <begin position="202"/>
        <end position="237"/>
    </location>
</feature>
<evidence type="ECO:0000256" key="1">
    <source>
        <dbReference type="SAM" id="MobiDB-lite"/>
    </source>
</evidence>
<accession>A0AAD5WYC6</accession>
<comment type="caution">
    <text evidence="2">The sequence shown here is derived from an EMBL/GenBank/DDBJ whole genome shotgun (WGS) entry which is preliminary data.</text>
</comment>
<evidence type="ECO:0000313" key="2">
    <source>
        <dbReference type="EMBL" id="KAJ3044682.1"/>
    </source>
</evidence>
<gene>
    <name evidence="2" type="ORF">HK097_001392</name>
</gene>
<feature type="region of interest" description="Disordered" evidence="1">
    <location>
        <begin position="293"/>
        <end position="349"/>
    </location>
</feature>
<proteinExistence type="predicted"/>
<name>A0AAD5WYC6_9FUNG</name>
<protein>
    <submittedName>
        <fullName evidence="2">Uncharacterized protein</fullName>
    </submittedName>
</protein>
<organism evidence="2 3">
    <name type="scientific">Rhizophlyctis rosea</name>
    <dbReference type="NCBI Taxonomy" id="64517"/>
    <lineage>
        <taxon>Eukaryota</taxon>
        <taxon>Fungi</taxon>
        <taxon>Fungi incertae sedis</taxon>
        <taxon>Chytridiomycota</taxon>
        <taxon>Chytridiomycota incertae sedis</taxon>
        <taxon>Chytridiomycetes</taxon>
        <taxon>Rhizophlyctidales</taxon>
        <taxon>Rhizophlyctidaceae</taxon>
        <taxon>Rhizophlyctis</taxon>
    </lineage>
</organism>
<reference evidence="2" key="1">
    <citation type="submission" date="2020-05" db="EMBL/GenBank/DDBJ databases">
        <title>Phylogenomic resolution of chytrid fungi.</title>
        <authorList>
            <person name="Stajich J.E."/>
            <person name="Amses K."/>
            <person name="Simmons R."/>
            <person name="Seto K."/>
            <person name="Myers J."/>
            <person name="Bonds A."/>
            <person name="Quandt C.A."/>
            <person name="Barry K."/>
            <person name="Liu P."/>
            <person name="Grigoriev I."/>
            <person name="Longcore J.E."/>
            <person name="James T.Y."/>
        </authorList>
    </citation>
    <scope>NUCLEOTIDE SEQUENCE</scope>
    <source>
        <strain evidence="2">JEL0318</strain>
    </source>
</reference>
<keyword evidence="3" id="KW-1185">Reference proteome</keyword>
<dbReference type="AlphaFoldDB" id="A0AAD5WYC6"/>
<evidence type="ECO:0000313" key="3">
    <source>
        <dbReference type="Proteomes" id="UP001212841"/>
    </source>
</evidence>
<dbReference type="Proteomes" id="UP001212841">
    <property type="component" value="Unassembled WGS sequence"/>
</dbReference>
<dbReference type="EMBL" id="JADGJD010001276">
    <property type="protein sequence ID" value="KAJ3044682.1"/>
    <property type="molecule type" value="Genomic_DNA"/>
</dbReference>
<feature type="compositionally biased region" description="Basic and acidic residues" evidence="1">
    <location>
        <begin position="208"/>
        <end position="229"/>
    </location>
</feature>
<sequence length="349" mass="40017">MHSKTDSSCFYVVTRTHLLFFEIQENKTTISVIQLQGAKLCNSLVPAGGGPLYPQEEGFGQENKILDIMRRSWSSYKVDTMRRIRPQYVPDYRQTPAEKNLRKGVLVVVREYELDEKGIRTGRPGTDRVYWWWQHPKVAPRDLTPEKEKEILFRVLKDWMPEREEKYFGLHYSLKMQRAAIQDAKEQKVLCNSGQCDCCQGEEGEGEGDQRGEGDDGRSNENEGDRGESGEGGSEWCNLPWREVTKALSDLGKYMPTRERKCYEMYDLKDQLAAICEAKEQKVLCDSGQCDCDDHDERETADSDEDEYGWGGYDGDQDEGDRDDDDREGGDEEGGNQENGEEAEGDEDY</sequence>
<feature type="compositionally biased region" description="Acidic residues" evidence="1">
    <location>
        <begin position="315"/>
        <end position="349"/>
    </location>
</feature>